<dbReference type="SUPFAM" id="SSF53850">
    <property type="entry name" value="Periplasmic binding protein-like II"/>
    <property type="match status" value="1"/>
</dbReference>
<dbReference type="RefSeq" id="WP_349227540.1">
    <property type="nucleotide sequence ID" value="NZ_JBBNOP010000007.1"/>
</dbReference>
<evidence type="ECO:0000313" key="2">
    <source>
        <dbReference type="EMBL" id="MEQ3363182.1"/>
    </source>
</evidence>
<dbReference type="InterPro" id="IPR015943">
    <property type="entry name" value="WD40/YVTN_repeat-like_dom_sf"/>
</dbReference>
<evidence type="ECO:0000256" key="1">
    <source>
        <dbReference type="SAM" id="SignalP"/>
    </source>
</evidence>
<dbReference type="SUPFAM" id="SSF50969">
    <property type="entry name" value="YVTN repeat-like/Quinoprotein amine dehydrogenase"/>
    <property type="match status" value="1"/>
</dbReference>
<dbReference type="Gene3D" id="2.130.10.10">
    <property type="entry name" value="YVTN repeat-like/Quinoprotein amine dehydrogenase"/>
    <property type="match status" value="1"/>
</dbReference>
<reference evidence="2 3" key="1">
    <citation type="submission" date="2024-04" db="EMBL/GenBank/DDBJ databases">
        <title>Human intestinal bacterial collection.</title>
        <authorList>
            <person name="Pauvert C."/>
            <person name="Hitch T.C.A."/>
            <person name="Clavel T."/>
        </authorList>
    </citation>
    <scope>NUCLEOTIDE SEQUENCE [LARGE SCALE GENOMIC DNA]</scope>
    <source>
        <strain evidence="2 3">CLA-KB-H42</strain>
    </source>
</reference>
<name>A0ABV1JGK6_9ACTN</name>
<feature type="signal peptide" evidence="1">
    <location>
        <begin position="1"/>
        <end position="24"/>
    </location>
</feature>
<dbReference type="Proteomes" id="UP001487305">
    <property type="component" value="Unassembled WGS sequence"/>
</dbReference>
<dbReference type="EMBL" id="JBBNOP010000007">
    <property type="protein sequence ID" value="MEQ3363182.1"/>
    <property type="molecule type" value="Genomic_DNA"/>
</dbReference>
<keyword evidence="3" id="KW-1185">Reference proteome</keyword>
<evidence type="ECO:0000313" key="3">
    <source>
        <dbReference type="Proteomes" id="UP001487305"/>
    </source>
</evidence>
<comment type="caution">
    <text evidence="2">The sequence shown here is derived from an EMBL/GenBank/DDBJ whole genome shotgun (WGS) entry which is preliminary data.</text>
</comment>
<proteinExistence type="predicted"/>
<dbReference type="InterPro" id="IPR011044">
    <property type="entry name" value="Quino_amine_DH_bsu"/>
</dbReference>
<sequence>MKPNLLPLALIAALCLPACSPAEQAPSVEATATERYEQTVALPDNVMLVHDMRFDEAGRLTMAASAADSGAVTVYALSADDVWETAFDTRALIDSLGKDARVEAACLTPQGSLVCAVSCDDSSEANLYTAVPGSFEAVPFSASGISTLRSYDEDTVLVADTRQSLCRIDLATGAKRCEYRLQGRGRVLSDFTVYDGLAYATVSRSGGAGIETEFEAFDYDTGEKADPDASIVAALEKVFSHANSTDPVSPIWSNGQDDLLVCAKGAIYRISDNAATVVAESGDASLSSAVKYPHRLLIGSGQDDILVLCHNKTGGLAPYTLYRYPEGSKLEATGSLVVYSLENNSAIEQAVATFRDERPEIAVEMRIGIPAGSGTAADDALRALNADIIAGTGPDVIVLDGLPTEAFIGQGALLDLSDALEDLHASKDEYFESVLSAFSSDEGTYCVPGRFFLPVALSDVEYLEHTTSLGEMTDFIASSKDARAGLNTATSVAALFAASSQNLFEDDGSVDRDALESFFTCTKTLIDIGDENLTRNISEEARANLQGYDYRATELSSVSLADGHGVSGAGILGISGGEASRLEIGSMDSCTSLGMLSLAAENAEFDCSYKLLAFGGEQVFVPGSILGVNASSKEAETAKEFIAYLLSSEQQGQSLYDGGLPVNKSALYDYLIALGGYGMSAMSEDGPVKSFDRGPFTEEEAAAGCALIESATHPFVEDKTVNDIVATELLAYCNGTATLDDAVSACVQKIDLYRAQ</sequence>
<dbReference type="Pfam" id="PF13416">
    <property type="entry name" value="SBP_bac_8"/>
    <property type="match status" value="1"/>
</dbReference>
<organism evidence="2 3">
    <name type="scientific">Raoultibacter massiliensis</name>
    <dbReference type="NCBI Taxonomy" id="1852371"/>
    <lineage>
        <taxon>Bacteria</taxon>
        <taxon>Bacillati</taxon>
        <taxon>Actinomycetota</taxon>
        <taxon>Coriobacteriia</taxon>
        <taxon>Eggerthellales</taxon>
        <taxon>Eggerthellaceae</taxon>
        <taxon>Raoultibacter</taxon>
    </lineage>
</organism>
<keyword evidence="1" id="KW-0732">Signal</keyword>
<accession>A0ABV1JGK6</accession>
<dbReference type="InterPro" id="IPR006059">
    <property type="entry name" value="SBP"/>
</dbReference>
<dbReference type="Gene3D" id="3.40.190.10">
    <property type="entry name" value="Periplasmic binding protein-like II"/>
    <property type="match status" value="2"/>
</dbReference>
<gene>
    <name evidence="2" type="ORF">AAA083_09370</name>
</gene>
<feature type="chain" id="PRO_5045649995" evidence="1">
    <location>
        <begin position="25"/>
        <end position="756"/>
    </location>
</feature>
<protein>
    <submittedName>
        <fullName evidence="2">ABC transporter substrate-binding protein</fullName>
    </submittedName>
</protein>